<keyword evidence="1" id="KW-0812">Transmembrane</keyword>
<keyword evidence="3" id="KW-1185">Reference proteome</keyword>
<feature type="transmembrane region" description="Helical" evidence="1">
    <location>
        <begin position="78"/>
        <end position="104"/>
    </location>
</feature>
<feature type="transmembrane region" description="Helical" evidence="1">
    <location>
        <begin position="124"/>
        <end position="152"/>
    </location>
</feature>
<proteinExistence type="predicted"/>
<organism evidence="2 3">
    <name type="scientific">Brassicogethes aeneus</name>
    <name type="common">Rape pollen beetle</name>
    <name type="synonym">Meligethes aeneus</name>
    <dbReference type="NCBI Taxonomy" id="1431903"/>
    <lineage>
        <taxon>Eukaryota</taxon>
        <taxon>Metazoa</taxon>
        <taxon>Ecdysozoa</taxon>
        <taxon>Arthropoda</taxon>
        <taxon>Hexapoda</taxon>
        <taxon>Insecta</taxon>
        <taxon>Pterygota</taxon>
        <taxon>Neoptera</taxon>
        <taxon>Endopterygota</taxon>
        <taxon>Coleoptera</taxon>
        <taxon>Polyphaga</taxon>
        <taxon>Cucujiformia</taxon>
        <taxon>Nitidulidae</taxon>
        <taxon>Meligethinae</taxon>
        <taxon>Brassicogethes</taxon>
    </lineage>
</organism>
<evidence type="ECO:0000313" key="2">
    <source>
        <dbReference type="EMBL" id="CAH0549212.1"/>
    </source>
</evidence>
<evidence type="ECO:0008006" key="4">
    <source>
        <dbReference type="Google" id="ProtNLM"/>
    </source>
</evidence>
<dbReference type="PANTHER" id="PTHR33444:SF2">
    <property type="entry name" value="MARVEL DOMAIN-CONTAINING PROTEIN"/>
    <property type="match status" value="1"/>
</dbReference>
<gene>
    <name evidence="2" type="ORF">MELIAE_LOCUS2425</name>
</gene>
<name>A0A9P0FDY9_BRAAE</name>
<evidence type="ECO:0000313" key="3">
    <source>
        <dbReference type="Proteomes" id="UP001154078"/>
    </source>
</evidence>
<feature type="transmembrane region" description="Helical" evidence="1">
    <location>
        <begin position="43"/>
        <end position="66"/>
    </location>
</feature>
<protein>
    <recommendedName>
        <fullName evidence="4">Transmembrane protein</fullName>
    </recommendedName>
</protein>
<keyword evidence="1" id="KW-0472">Membrane</keyword>
<dbReference type="EMBL" id="OV121142">
    <property type="protein sequence ID" value="CAH0549212.1"/>
    <property type="molecule type" value="Genomic_DNA"/>
</dbReference>
<accession>A0A9P0FDY9</accession>
<dbReference type="PANTHER" id="PTHR33444">
    <property type="entry name" value="SI:DKEY-19B23.12-RELATED"/>
    <property type="match status" value="1"/>
</dbReference>
<sequence length="158" mass="17678">MEEFLSSEIGLVLFLVFCGTFILFSIIVIVIASVGFYKCPAEGIIIPLCFIVAGVGVIFYIAVVIAKRFTEKDIKWKNVTLTIFEVITAFLAGVPLGYGTIRAWKLFEPSYDEEDGNEYCAKYLYFTVIVYSTTLFAVTLVLLVISIVQCIIKLLDNQ</sequence>
<dbReference type="AlphaFoldDB" id="A0A9P0FDY9"/>
<feature type="transmembrane region" description="Helical" evidence="1">
    <location>
        <begin position="12"/>
        <end position="37"/>
    </location>
</feature>
<keyword evidence="1" id="KW-1133">Transmembrane helix</keyword>
<dbReference type="InterPro" id="IPR040350">
    <property type="entry name" value="TMEM272"/>
</dbReference>
<reference evidence="2" key="1">
    <citation type="submission" date="2021-12" db="EMBL/GenBank/DDBJ databases">
        <authorList>
            <person name="King R."/>
        </authorList>
    </citation>
    <scope>NUCLEOTIDE SEQUENCE</scope>
</reference>
<evidence type="ECO:0000256" key="1">
    <source>
        <dbReference type="SAM" id="Phobius"/>
    </source>
</evidence>
<dbReference type="Proteomes" id="UP001154078">
    <property type="component" value="Chromosome 11"/>
</dbReference>